<sequence>MSTLLSPASFGRISLRASTSLSSLPRTQVRHATIIKRPKRPYTFTQLVTLSDGSSYVHRTTSPKAVYVSMKDRRNSALWNPSDTSLVNLEVDEAGRLKAFRDKFGRGWDGQTDSGKEVRAQEHQVKKVYLT</sequence>
<keyword evidence="3" id="KW-1185">Reference proteome</keyword>
<organism evidence="2 3">
    <name type="scientific">Pseudovirgaria hyperparasitica</name>
    <dbReference type="NCBI Taxonomy" id="470096"/>
    <lineage>
        <taxon>Eukaryota</taxon>
        <taxon>Fungi</taxon>
        <taxon>Dikarya</taxon>
        <taxon>Ascomycota</taxon>
        <taxon>Pezizomycotina</taxon>
        <taxon>Dothideomycetes</taxon>
        <taxon>Dothideomycetes incertae sedis</taxon>
        <taxon>Acrospermales</taxon>
        <taxon>Acrospermaceae</taxon>
        <taxon>Pseudovirgaria</taxon>
    </lineage>
</organism>
<dbReference type="RefSeq" id="XP_033603280.1">
    <property type="nucleotide sequence ID" value="XM_033740084.1"/>
</dbReference>
<accession>A0A6A6WF93</accession>
<dbReference type="PANTHER" id="PTHR28174:SF1">
    <property type="entry name" value="LARGE RIBOSOMAL SUBUNIT PROTEIN BL31M"/>
    <property type="match status" value="1"/>
</dbReference>
<dbReference type="GO" id="GO:0003735">
    <property type="term" value="F:structural constituent of ribosome"/>
    <property type="evidence" value="ECO:0007669"/>
    <property type="project" value="InterPro"/>
</dbReference>
<dbReference type="PANTHER" id="PTHR28174">
    <property type="entry name" value="54S RIBOSOMAL PROTEIN L36, MITOCHONDRIAL"/>
    <property type="match status" value="1"/>
</dbReference>
<dbReference type="GO" id="GO:0005762">
    <property type="term" value="C:mitochondrial large ribosomal subunit"/>
    <property type="evidence" value="ECO:0007669"/>
    <property type="project" value="InterPro"/>
</dbReference>
<gene>
    <name evidence="2" type="ORF">EJ05DRAFT_243553</name>
</gene>
<dbReference type="Proteomes" id="UP000799437">
    <property type="component" value="Unassembled WGS sequence"/>
</dbReference>
<dbReference type="OrthoDB" id="5587740at2759"/>
<dbReference type="GeneID" id="54481138"/>
<dbReference type="GO" id="GO:0032543">
    <property type="term" value="P:mitochondrial translation"/>
    <property type="evidence" value="ECO:0007669"/>
    <property type="project" value="InterPro"/>
</dbReference>
<dbReference type="Pfam" id="PF21492">
    <property type="entry name" value="bL31_N"/>
    <property type="match status" value="1"/>
</dbReference>
<reference evidence="2" key="1">
    <citation type="journal article" date="2020" name="Stud. Mycol.">
        <title>101 Dothideomycetes genomes: a test case for predicting lifestyles and emergence of pathogens.</title>
        <authorList>
            <person name="Haridas S."/>
            <person name="Albert R."/>
            <person name="Binder M."/>
            <person name="Bloem J."/>
            <person name="Labutti K."/>
            <person name="Salamov A."/>
            <person name="Andreopoulos B."/>
            <person name="Baker S."/>
            <person name="Barry K."/>
            <person name="Bills G."/>
            <person name="Bluhm B."/>
            <person name="Cannon C."/>
            <person name="Castanera R."/>
            <person name="Culley D."/>
            <person name="Daum C."/>
            <person name="Ezra D."/>
            <person name="Gonzalez J."/>
            <person name="Henrissat B."/>
            <person name="Kuo A."/>
            <person name="Liang C."/>
            <person name="Lipzen A."/>
            <person name="Lutzoni F."/>
            <person name="Magnuson J."/>
            <person name="Mondo S."/>
            <person name="Nolan M."/>
            <person name="Ohm R."/>
            <person name="Pangilinan J."/>
            <person name="Park H.-J."/>
            <person name="Ramirez L."/>
            <person name="Alfaro M."/>
            <person name="Sun H."/>
            <person name="Tritt A."/>
            <person name="Yoshinaga Y."/>
            <person name="Zwiers L.-H."/>
            <person name="Turgeon B."/>
            <person name="Goodwin S."/>
            <person name="Spatafora J."/>
            <person name="Crous P."/>
            <person name="Grigoriev I."/>
        </authorList>
    </citation>
    <scope>NUCLEOTIDE SEQUENCE</scope>
    <source>
        <strain evidence="2">CBS 121739</strain>
    </source>
</reference>
<evidence type="ECO:0000259" key="1">
    <source>
        <dbReference type="Pfam" id="PF21492"/>
    </source>
</evidence>
<name>A0A6A6WF93_9PEZI</name>
<feature type="domain" description="Ribosomal protein bL31m N-terminal" evidence="1">
    <location>
        <begin position="29"/>
        <end position="82"/>
    </location>
</feature>
<dbReference type="InterPro" id="IPR034600">
    <property type="entry name" value="Ribosomal_bL31m"/>
</dbReference>
<proteinExistence type="predicted"/>
<dbReference type="Gene3D" id="6.20.130.10">
    <property type="match status" value="1"/>
</dbReference>
<evidence type="ECO:0000313" key="3">
    <source>
        <dbReference type="Proteomes" id="UP000799437"/>
    </source>
</evidence>
<dbReference type="InterPro" id="IPR048874">
    <property type="entry name" value="Ribosomal_bL31m_N"/>
</dbReference>
<protein>
    <recommendedName>
        <fullName evidence="1">Ribosomal protein bL31m N-terminal domain-containing protein</fullName>
    </recommendedName>
</protein>
<dbReference type="AlphaFoldDB" id="A0A6A6WF93"/>
<dbReference type="EMBL" id="ML996567">
    <property type="protein sequence ID" value="KAF2760829.1"/>
    <property type="molecule type" value="Genomic_DNA"/>
</dbReference>
<evidence type="ECO:0000313" key="2">
    <source>
        <dbReference type="EMBL" id="KAF2760829.1"/>
    </source>
</evidence>